<dbReference type="EMBL" id="CAXIEN010000294">
    <property type="protein sequence ID" value="CAL1291858.1"/>
    <property type="molecule type" value="Genomic_DNA"/>
</dbReference>
<keyword evidence="2" id="KW-1185">Reference proteome</keyword>
<protein>
    <submittedName>
        <fullName evidence="1">Uncharacterized protein</fullName>
    </submittedName>
</protein>
<dbReference type="AlphaFoldDB" id="A0AAV2B9D5"/>
<comment type="caution">
    <text evidence="1">The sequence shown here is derived from an EMBL/GenBank/DDBJ whole genome shotgun (WGS) entry which is preliminary data.</text>
</comment>
<evidence type="ECO:0000313" key="1">
    <source>
        <dbReference type="EMBL" id="CAL1291858.1"/>
    </source>
</evidence>
<sequence>MDEAERTELLQLIPRDALQYCLKLPFQTRIKEMTCHLESYKKRSDYEYIFLEIISIITCELNDLDFAQLLKELWNLSASFKEDIKRLTKTNRISDLPIRSQDLNLQAITVLDEQSKFYLESMILLSLNQDSITMPYQSRDELILCKYTFKDQNIKSADLGLFDWLVDIQDTLKQNNLYLLSIIKAMLVKIFAVEFHSPAFALCLPGWRLLPRGPMIKLVILSLVYRIAHENVDISDVLGETENKECINNPSDEANNQGRPESKNDKVKDLWISQRFLKPFRCLVNFP</sequence>
<evidence type="ECO:0000313" key="2">
    <source>
        <dbReference type="Proteomes" id="UP001497382"/>
    </source>
</evidence>
<proteinExistence type="predicted"/>
<gene>
    <name evidence="1" type="ORF">LARSCL_LOCUS17315</name>
</gene>
<accession>A0AAV2B9D5</accession>
<dbReference type="Proteomes" id="UP001497382">
    <property type="component" value="Unassembled WGS sequence"/>
</dbReference>
<reference evidence="1 2" key="1">
    <citation type="submission" date="2024-04" db="EMBL/GenBank/DDBJ databases">
        <authorList>
            <person name="Rising A."/>
            <person name="Reimegard J."/>
            <person name="Sonavane S."/>
            <person name="Akerstrom W."/>
            <person name="Nylinder S."/>
            <person name="Hedman E."/>
            <person name="Kallberg Y."/>
        </authorList>
    </citation>
    <scope>NUCLEOTIDE SEQUENCE [LARGE SCALE GENOMIC DNA]</scope>
</reference>
<name>A0AAV2B9D5_9ARAC</name>
<organism evidence="1 2">
    <name type="scientific">Larinioides sclopetarius</name>
    <dbReference type="NCBI Taxonomy" id="280406"/>
    <lineage>
        <taxon>Eukaryota</taxon>
        <taxon>Metazoa</taxon>
        <taxon>Ecdysozoa</taxon>
        <taxon>Arthropoda</taxon>
        <taxon>Chelicerata</taxon>
        <taxon>Arachnida</taxon>
        <taxon>Araneae</taxon>
        <taxon>Araneomorphae</taxon>
        <taxon>Entelegynae</taxon>
        <taxon>Araneoidea</taxon>
        <taxon>Araneidae</taxon>
        <taxon>Larinioides</taxon>
    </lineage>
</organism>